<name>A0A369LMC2_9ACTN</name>
<sequence>MVALDSVKHAALCKMVDYLFEDPETRFPKAMEMVDKAAPRNLFPSQREAFRNAIDEKNNWYQLLMKIAHLNPEVRNRLVKSFLIDSNLMVWGEQEKNRDKYQCNIPWAILLDPTSACNLHCTGCWAAEYGHKLNLSYDDIDSIIEQGKALGTHVFIYTGGEPLVRKHDLIKLCEAHPDCAFLCFTNATLIDEAFCQDMIRVANFVPAISAEGFEEATDARRGEGVFQKVSKAMALLREHGLPFGVSCCYTAQNASSIASEEYFDWLIDQGALFAWIFSFMPVGHGSTPDLIPNAAQREHLYNFVREMRQTKPLFTLDFQDDGEFVGGCIAGGRRYLHINAAGDVEPCVFAHYSNANIHDVSLLDALRSPIFMEYYYEQPFDGNYLRPCPILENSGMLAEMVARSGAKSTDLQHEETAEELCSKTKAFSEEWAPVAKRLWNDPRDPMHGKRMTKTQGMAEADMHKFERLQKEGRTLHYNGGLRS</sequence>
<dbReference type="InterPro" id="IPR007197">
    <property type="entry name" value="rSAM"/>
</dbReference>
<dbReference type="SUPFAM" id="SSF102114">
    <property type="entry name" value="Radical SAM enzymes"/>
    <property type="match status" value="1"/>
</dbReference>
<evidence type="ECO:0000313" key="6">
    <source>
        <dbReference type="EMBL" id="RDB60324.1"/>
    </source>
</evidence>
<keyword evidence="2" id="KW-0479">Metal-binding</keyword>
<dbReference type="InterPro" id="IPR013785">
    <property type="entry name" value="Aldolase_TIM"/>
</dbReference>
<dbReference type="Gene3D" id="3.20.20.70">
    <property type="entry name" value="Aldolase class I"/>
    <property type="match status" value="1"/>
</dbReference>
<organism evidence="6 7">
    <name type="scientific">Slackia isoflavoniconvertens</name>
    <dbReference type="NCBI Taxonomy" id="572010"/>
    <lineage>
        <taxon>Bacteria</taxon>
        <taxon>Bacillati</taxon>
        <taxon>Actinomycetota</taxon>
        <taxon>Coriobacteriia</taxon>
        <taxon>Eggerthellales</taxon>
        <taxon>Eggerthellaceae</taxon>
        <taxon>Slackia</taxon>
    </lineage>
</organism>
<dbReference type="SFLD" id="SFLDS00029">
    <property type="entry name" value="Radical_SAM"/>
    <property type="match status" value="1"/>
</dbReference>
<comment type="caution">
    <text evidence="6">The sequence shown here is derived from an EMBL/GenBank/DDBJ whole genome shotgun (WGS) entry which is preliminary data.</text>
</comment>
<dbReference type="PROSITE" id="PS51918">
    <property type="entry name" value="RADICAL_SAM"/>
    <property type="match status" value="1"/>
</dbReference>
<gene>
    <name evidence="6" type="ORF">C1881_03045</name>
</gene>
<evidence type="ECO:0000256" key="3">
    <source>
        <dbReference type="ARBA" id="ARBA00023004"/>
    </source>
</evidence>
<dbReference type="GO" id="GO:0003824">
    <property type="term" value="F:catalytic activity"/>
    <property type="evidence" value="ECO:0007669"/>
    <property type="project" value="InterPro"/>
</dbReference>
<keyword evidence="3" id="KW-0408">Iron</keyword>
<dbReference type="CDD" id="cd21128">
    <property type="entry name" value="SPASM_rSAM"/>
    <property type="match status" value="1"/>
</dbReference>
<evidence type="ECO:0000313" key="7">
    <source>
        <dbReference type="Proteomes" id="UP000253975"/>
    </source>
</evidence>
<dbReference type="GO" id="GO:0046872">
    <property type="term" value="F:metal ion binding"/>
    <property type="evidence" value="ECO:0007669"/>
    <property type="project" value="UniProtKB-KW"/>
</dbReference>
<dbReference type="InterPro" id="IPR058240">
    <property type="entry name" value="rSAM_sf"/>
</dbReference>
<dbReference type="PANTHER" id="PTHR43524:SF1">
    <property type="entry name" value="RADICAL SAM SUPERFAMILY PROTEIN"/>
    <property type="match status" value="1"/>
</dbReference>
<evidence type="ECO:0000256" key="4">
    <source>
        <dbReference type="ARBA" id="ARBA00023014"/>
    </source>
</evidence>
<keyword evidence="1" id="KW-0949">S-adenosyl-L-methionine</keyword>
<dbReference type="GO" id="GO:0051536">
    <property type="term" value="F:iron-sulfur cluster binding"/>
    <property type="evidence" value="ECO:0007669"/>
    <property type="project" value="UniProtKB-KW"/>
</dbReference>
<dbReference type="PANTHER" id="PTHR43524">
    <property type="entry name" value="RADICAL SAM SUPERFAMILY PROTEIN"/>
    <property type="match status" value="1"/>
</dbReference>
<dbReference type="Proteomes" id="UP000253975">
    <property type="component" value="Unassembled WGS sequence"/>
</dbReference>
<feature type="domain" description="Radical SAM core" evidence="5">
    <location>
        <begin position="103"/>
        <end position="311"/>
    </location>
</feature>
<evidence type="ECO:0000256" key="2">
    <source>
        <dbReference type="ARBA" id="ARBA00022723"/>
    </source>
</evidence>
<evidence type="ECO:0000256" key="1">
    <source>
        <dbReference type="ARBA" id="ARBA00022691"/>
    </source>
</evidence>
<dbReference type="RefSeq" id="WP_114615060.1">
    <property type="nucleotide sequence ID" value="NZ_PPTO01000003.1"/>
</dbReference>
<dbReference type="EMBL" id="PPTO01000003">
    <property type="protein sequence ID" value="RDB60324.1"/>
    <property type="molecule type" value="Genomic_DNA"/>
</dbReference>
<evidence type="ECO:0000259" key="5">
    <source>
        <dbReference type="PROSITE" id="PS51918"/>
    </source>
</evidence>
<reference evidence="6 7" key="1">
    <citation type="journal article" date="2018" name="Elife">
        <title>Discovery and characterization of a prevalent human gut bacterial enzyme sufficient for the inactivation of a family of plant toxins.</title>
        <authorList>
            <person name="Koppel N."/>
            <person name="Bisanz J.E."/>
            <person name="Pandelia M.E."/>
            <person name="Turnbaugh P.J."/>
            <person name="Balskus E.P."/>
        </authorList>
    </citation>
    <scope>NUCLEOTIDE SEQUENCE [LARGE SCALE GENOMIC DNA]</scope>
    <source>
        <strain evidence="6 7">OB21 GAM31</strain>
    </source>
</reference>
<dbReference type="CDD" id="cd01335">
    <property type="entry name" value="Radical_SAM"/>
    <property type="match status" value="1"/>
</dbReference>
<keyword evidence="4" id="KW-0411">Iron-sulfur</keyword>
<dbReference type="AlphaFoldDB" id="A0A369LMC2"/>
<dbReference type="SFLD" id="SFLDG01067">
    <property type="entry name" value="SPASM/twitch_domain_containing"/>
    <property type="match status" value="1"/>
</dbReference>
<dbReference type="Pfam" id="PF04055">
    <property type="entry name" value="Radical_SAM"/>
    <property type="match status" value="1"/>
</dbReference>
<protein>
    <submittedName>
        <fullName evidence="6">Radical SAM protein</fullName>
    </submittedName>
</protein>
<proteinExistence type="predicted"/>
<accession>A0A369LMC2</accession>